<evidence type="ECO:0000313" key="3">
    <source>
        <dbReference type="Proteomes" id="UP001164746"/>
    </source>
</evidence>
<dbReference type="EMBL" id="CP111025">
    <property type="protein sequence ID" value="WAR25830.1"/>
    <property type="molecule type" value="Genomic_DNA"/>
</dbReference>
<name>A0ABY7FV41_MYAAR</name>
<accession>A0ABY7FV41</accession>
<dbReference type="Gene3D" id="2.60.40.4060">
    <property type="entry name" value="Reeler domain"/>
    <property type="match status" value="1"/>
</dbReference>
<sequence>VILYLLFYFGPVTFSPVKGQGQPPVSPFFFLCNYHGNGQEIGGQTGEVKLMAVRSSLNFDGFILTGLYTISSPALQQMQALAIQGGQPVGQNLMCSIVHTHISPDPVHEFRFMWIAPPSGTGCVSFL</sequence>
<gene>
    <name evidence="2" type="ORF">MAR_011534</name>
</gene>
<organism evidence="2 3">
    <name type="scientific">Mya arenaria</name>
    <name type="common">Soft-shell clam</name>
    <dbReference type="NCBI Taxonomy" id="6604"/>
    <lineage>
        <taxon>Eukaryota</taxon>
        <taxon>Metazoa</taxon>
        <taxon>Spiralia</taxon>
        <taxon>Lophotrochozoa</taxon>
        <taxon>Mollusca</taxon>
        <taxon>Bivalvia</taxon>
        <taxon>Autobranchia</taxon>
        <taxon>Heteroconchia</taxon>
        <taxon>Euheterodonta</taxon>
        <taxon>Imparidentia</taxon>
        <taxon>Neoheterodontei</taxon>
        <taxon>Myida</taxon>
        <taxon>Myoidea</taxon>
        <taxon>Myidae</taxon>
        <taxon>Mya</taxon>
    </lineage>
</organism>
<dbReference type="Proteomes" id="UP001164746">
    <property type="component" value="Chromosome 14"/>
</dbReference>
<protein>
    <submittedName>
        <fullName evidence="2">RELN-like protein</fullName>
    </submittedName>
</protein>
<feature type="non-terminal residue" evidence="2">
    <location>
        <position position="127"/>
    </location>
</feature>
<dbReference type="InterPro" id="IPR002861">
    <property type="entry name" value="Reeler_dom"/>
</dbReference>
<feature type="domain" description="Reelin" evidence="1">
    <location>
        <begin position="1"/>
        <end position="127"/>
    </location>
</feature>
<evidence type="ECO:0000313" key="2">
    <source>
        <dbReference type="EMBL" id="WAR25830.1"/>
    </source>
</evidence>
<evidence type="ECO:0000259" key="1">
    <source>
        <dbReference type="PROSITE" id="PS51019"/>
    </source>
</evidence>
<keyword evidence="3" id="KW-1185">Reference proteome</keyword>
<dbReference type="InterPro" id="IPR042307">
    <property type="entry name" value="Reeler_sf"/>
</dbReference>
<reference evidence="2" key="1">
    <citation type="submission" date="2022-11" db="EMBL/GenBank/DDBJ databases">
        <title>Centuries of genome instability and evolution in soft-shell clam transmissible cancer (bioRxiv).</title>
        <authorList>
            <person name="Hart S.F.M."/>
            <person name="Yonemitsu M.A."/>
            <person name="Giersch R.M."/>
            <person name="Beal B.F."/>
            <person name="Arriagada G."/>
            <person name="Davis B.W."/>
            <person name="Ostrander E.A."/>
            <person name="Goff S.P."/>
            <person name="Metzger M.J."/>
        </authorList>
    </citation>
    <scope>NUCLEOTIDE SEQUENCE</scope>
    <source>
        <strain evidence="2">MELC-2E11</strain>
        <tissue evidence="2">Siphon/mantle</tissue>
    </source>
</reference>
<proteinExistence type="predicted"/>
<dbReference type="PROSITE" id="PS51019">
    <property type="entry name" value="REELIN"/>
    <property type="match status" value="1"/>
</dbReference>